<gene>
    <name evidence="11" type="ORF">SS37A_21590</name>
</gene>
<dbReference type="Pfam" id="PF01909">
    <property type="entry name" value="NTP_transf_2"/>
    <property type="match status" value="1"/>
</dbReference>
<dbReference type="PANTHER" id="PTHR33571">
    <property type="entry name" value="SSL8005 PROTEIN"/>
    <property type="match status" value="1"/>
</dbReference>
<evidence type="ECO:0000256" key="1">
    <source>
        <dbReference type="ARBA" id="ARBA00001946"/>
    </source>
</evidence>
<evidence type="ECO:0000259" key="10">
    <source>
        <dbReference type="Pfam" id="PF01909"/>
    </source>
</evidence>
<evidence type="ECO:0000256" key="3">
    <source>
        <dbReference type="ARBA" id="ARBA00022679"/>
    </source>
</evidence>
<evidence type="ECO:0000256" key="4">
    <source>
        <dbReference type="ARBA" id="ARBA00022695"/>
    </source>
</evidence>
<dbReference type="PANTHER" id="PTHR33571:SF12">
    <property type="entry name" value="BSL3053 PROTEIN"/>
    <property type="match status" value="1"/>
</dbReference>
<evidence type="ECO:0000256" key="9">
    <source>
        <dbReference type="ARBA" id="ARBA00038276"/>
    </source>
</evidence>
<dbReference type="SUPFAM" id="SSF81301">
    <property type="entry name" value="Nucleotidyltransferase"/>
    <property type="match status" value="1"/>
</dbReference>
<protein>
    <recommendedName>
        <fullName evidence="10">Polymerase nucleotidyl transferase domain-containing protein</fullName>
    </recommendedName>
</protein>
<dbReference type="InterPro" id="IPR043519">
    <property type="entry name" value="NT_sf"/>
</dbReference>
<dbReference type="InterPro" id="IPR002934">
    <property type="entry name" value="Polymerase_NTP_transf_dom"/>
</dbReference>
<name>A0ABN6VH29_9HYPH</name>
<dbReference type="Gene3D" id="3.30.460.10">
    <property type="entry name" value="Beta Polymerase, domain 2"/>
    <property type="match status" value="1"/>
</dbReference>
<keyword evidence="3" id="KW-0808">Transferase</keyword>
<reference evidence="11 12" key="1">
    <citation type="journal article" date="2023" name="Int. J. Syst. Evol. Microbiol.">
        <title>Methylocystis iwaonis sp. nov., a type II methane-oxidizing bacterium from surface soil of a rice paddy field in Japan, and emended description of the genus Methylocystis (ex Whittenbury et al. 1970) Bowman et al. 1993.</title>
        <authorList>
            <person name="Kaise H."/>
            <person name="Sawadogo J.B."/>
            <person name="Alam M.S."/>
            <person name="Ueno C."/>
            <person name="Dianou D."/>
            <person name="Shinjo R."/>
            <person name="Asakawa S."/>
        </authorList>
    </citation>
    <scope>NUCLEOTIDE SEQUENCE [LARGE SCALE GENOMIC DNA]</scope>
    <source>
        <strain evidence="11 12">SS37A-Re</strain>
    </source>
</reference>
<evidence type="ECO:0000256" key="2">
    <source>
        <dbReference type="ARBA" id="ARBA00022649"/>
    </source>
</evidence>
<keyword evidence="2" id="KW-1277">Toxin-antitoxin system</keyword>
<keyword evidence="6" id="KW-0547">Nucleotide-binding</keyword>
<evidence type="ECO:0000313" key="12">
    <source>
        <dbReference type="Proteomes" id="UP001317629"/>
    </source>
</evidence>
<comment type="cofactor">
    <cofactor evidence="1">
        <name>Mg(2+)</name>
        <dbReference type="ChEBI" id="CHEBI:18420"/>
    </cofactor>
</comment>
<evidence type="ECO:0000313" key="11">
    <source>
        <dbReference type="EMBL" id="BDV34630.1"/>
    </source>
</evidence>
<evidence type="ECO:0000256" key="5">
    <source>
        <dbReference type="ARBA" id="ARBA00022723"/>
    </source>
</evidence>
<dbReference type="InterPro" id="IPR052038">
    <property type="entry name" value="Type-VII_TA_antitoxin"/>
</dbReference>
<keyword evidence="4" id="KW-0548">Nucleotidyltransferase</keyword>
<dbReference type="EMBL" id="AP027142">
    <property type="protein sequence ID" value="BDV34630.1"/>
    <property type="molecule type" value="Genomic_DNA"/>
</dbReference>
<dbReference type="CDD" id="cd05403">
    <property type="entry name" value="NT_KNTase_like"/>
    <property type="match status" value="1"/>
</dbReference>
<accession>A0ABN6VH29</accession>
<keyword evidence="12" id="KW-1185">Reference proteome</keyword>
<organism evidence="11 12">
    <name type="scientific">Methylocystis iwaonis</name>
    <dbReference type="NCBI Taxonomy" id="2885079"/>
    <lineage>
        <taxon>Bacteria</taxon>
        <taxon>Pseudomonadati</taxon>
        <taxon>Pseudomonadota</taxon>
        <taxon>Alphaproteobacteria</taxon>
        <taxon>Hyphomicrobiales</taxon>
        <taxon>Methylocystaceae</taxon>
        <taxon>Methylocystis</taxon>
    </lineage>
</organism>
<comment type="similarity">
    <text evidence="9">Belongs to the MntA antitoxin family.</text>
</comment>
<dbReference type="Proteomes" id="UP001317629">
    <property type="component" value="Chromosome"/>
</dbReference>
<sequence length="98" mass="11036">MDRATAIAKLGRIADAIKTRGAISLYLYGSTARDEAGADSDLDLFIDYDPSSRFNALDLVDIKHFLEDELHARVDLTTRDGLHPRLREKIEKSAMRVF</sequence>
<keyword evidence="8" id="KW-0460">Magnesium</keyword>
<feature type="domain" description="Polymerase nucleotidyl transferase" evidence="10">
    <location>
        <begin position="12"/>
        <end position="94"/>
    </location>
</feature>
<evidence type="ECO:0000256" key="8">
    <source>
        <dbReference type="ARBA" id="ARBA00022842"/>
    </source>
</evidence>
<keyword evidence="7" id="KW-0067">ATP-binding</keyword>
<keyword evidence="5" id="KW-0479">Metal-binding</keyword>
<dbReference type="RefSeq" id="WP_281927869.1">
    <property type="nucleotide sequence ID" value="NZ_AP027142.1"/>
</dbReference>
<evidence type="ECO:0000256" key="7">
    <source>
        <dbReference type="ARBA" id="ARBA00022840"/>
    </source>
</evidence>
<proteinExistence type="inferred from homology"/>
<evidence type="ECO:0000256" key="6">
    <source>
        <dbReference type="ARBA" id="ARBA00022741"/>
    </source>
</evidence>